<reference evidence="9 10" key="1">
    <citation type="submission" date="2009-04" db="EMBL/GenBank/DDBJ databases">
        <authorList>
            <person name="Qin X."/>
            <person name="Bachman B."/>
            <person name="Battles P."/>
            <person name="Bell A."/>
            <person name="Bess C."/>
            <person name="Bickham C."/>
            <person name="Chaboub L."/>
            <person name="Chen D."/>
            <person name="Coyle M."/>
            <person name="Deiros D.R."/>
            <person name="Dinh H."/>
            <person name="Forbes L."/>
            <person name="Fowler G."/>
            <person name="Francisco L."/>
            <person name="Fu Q."/>
            <person name="Gubbala S."/>
            <person name="Hale W."/>
            <person name="Han Y."/>
            <person name="Hemphill L."/>
            <person name="Highlander S.K."/>
            <person name="Hirani K."/>
            <person name="Hogues M."/>
            <person name="Jackson L."/>
            <person name="Jakkamsetti A."/>
            <person name="Javaid M."/>
            <person name="Jiang H."/>
            <person name="Korchina V."/>
            <person name="Kovar C."/>
            <person name="Lara F."/>
            <person name="Lee S."/>
            <person name="Mata R."/>
            <person name="Mathew T."/>
            <person name="Moen C."/>
            <person name="Morales K."/>
            <person name="Munidasa M."/>
            <person name="Nazareth L."/>
            <person name="Ngo R."/>
            <person name="Nguyen L."/>
            <person name="Okwuonu G."/>
            <person name="Ongeri F."/>
            <person name="Patil S."/>
            <person name="Petrosino J."/>
            <person name="Pham C."/>
            <person name="Pham P."/>
            <person name="Pu L.-L."/>
            <person name="Puazo M."/>
            <person name="Raj R."/>
            <person name="Reid J."/>
            <person name="Rouhana J."/>
            <person name="Saada N."/>
            <person name="Shang Y."/>
            <person name="Simmons D."/>
            <person name="Thornton R."/>
            <person name="Warren J."/>
            <person name="Weissenberger G."/>
            <person name="Zhang J."/>
            <person name="Zhang L."/>
            <person name="Zhou C."/>
            <person name="Zhu D."/>
            <person name="Muzny D."/>
            <person name="Worley K."/>
            <person name="Gibbs R."/>
        </authorList>
    </citation>
    <scope>NUCLEOTIDE SEQUENCE [LARGE SCALE GENOMIC DNA]</scope>
    <source>
        <strain evidence="9 10">ATCC 43531</strain>
    </source>
</reference>
<dbReference type="OrthoDB" id="9775607at2"/>
<evidence type="ECO:0000256" key="1">
    <source>
        <dbReference type="ARBA" id="ARBA00006773"/>
    </source>
</evidence>
<dbReference type="Pfam" id="PF13382">
    <property type="entry name" value="Adenine_deam_C"/>
    <property type="match status" value="1"/>
</dbReference>
<dbReference type="InterPro" id="IPR006680">
    <property type="entry name" value="Amidohydro-rel"/>
</dbReference>
<dbReference type="InterPro" id="IPR026912">
    <property type="entry name" value="Adenine_deam_C"/>
</dbReference>
<evidence type="ECO:0000256" key="5">
    <source>
        <dbReference type="ARBA" id="ARBA00047720"/>
    </source>
</evidence>
<feature type="domain" description="Amidohydrolase-related" evidence="7">
    <location>
        <begin position="258"/>
        <end position="340"/>
    </location>
</feature>
<dbReference type="SUPFAM" id="SSF51556">
    <property type="entry name" value="Metallo-dependent hydrolases"/>
    <property type="match status" value="1"/>
</dbReference>
<comment type="caution">
    <text evidence="9">The sequence shown here is derived from an EMBL/GenBank/DDBJ whole genome shotgun (WGS) entry which is preliminary data.</text>
</comment>
<dbReference type="InterPro" id="IPR011059">
    <property type="entry name" value="Metal-dep_hydrolase_composite"/>
</dbReference>
<dbReference type="Gene3D" id="3.20.20.140">
    <property type="entry name" value="Metal-dependent hydrolases"/>
    <property type="match status" value="1"/>
</dbReference>
<dbReference type="EC" id="3.5.4.2" evidence="2 6"/>
<dbReference type="RefSeq" id="WP_006690715.1">
    <property type="nucleotide sequence ID" value="NZ_GG694007.1"/>
</dbReference>
<evidence type="ECO:0000256" key="4">
    <source>
        <dbReference type="ARBA" id="ARBA00023211"/>
    </source>
</evidence>
<comment type="catalytic activity">
    <reaction evidence="5 6">
        <text>adenine + H2O + H(+) = hypoxanthine + NH4(+)</text>
        <dbReference type="Rhea" id="RHEA:23688"/>
        <dbReference type="ChEBI" id="CHEBI:15377"/>
        <dbReference type="ChEBI" id="CHEBI:15378"/>
        <dbReference type="ChEBI" id="CHEBI:16708"/>
        <dbReference type="ChEBI" id="CHEBI:17368"/>
        <dbReference type="ChEBI" id="CHEBI:28938"/>
        <dbReference type="EC" id="3.5.4.2"/>
    </reaction>
</comment>
<dbReference type="eggNOG" id="COG1001">
    <property type="taxonomic scope" value="Bacteria"/>
</dbReference>
<proteinExistence type="inferred from homology"/>
<dbReference type="InterPro" id="IPR032466">
    <property type="entry name" value="Metal_Hydrolase"/>
</dbReference>
<evidence type="ECO:0000259" key="8">
    <source>
        <dbReference type="Pfam" id="PF13382"/>
    </source>
</evidence>
<name>C4V204_9FIRM</name>
<evidence type="ECO:0000256" key="3">
    <source>
        <dbReference type="ARBA" id="ARBA00022801"/>
    </source>
</evidence>
<dbReference type="GO" id="GO:0000034">
    <property type="term" value="F:adenine deaminase activity"/>
    <property type="evidence" value="ECO:0007669"/>
    <property type="project" value="UniProtKB-UniRule"/>
</dbReference>
<feature type="domain" description="Adenine deaminase C-terminal" evidence="8">
    <location>
        <begin position="401"/>
        <end position="561"/>
    </location>
</feature>
<sequence length="575" mass="62695">MDIDILLTDGKIYNSYLKKFIPGNIAVSGDRFAYVGMDELPLTPRCTVDLTGQYVIPGLIDCHMHIESTMCAPRTFMNGAVRSGVTTLIAEPHEIANVFGLAGIRALMQSAQDGPCDVRIAIPSSVPSTNDALETAGAAIDNDDVEALMHMDQVICLGEVMNCREVIADAHSKTNRLIRQIQHGRPDFSIEGHCPRFVGWELAQLLCRGIRSDHTDQSLEGLAQRAANGMFIQLQEKTLKKEFLDYLMENRLSGRLALVTDDTMPDDFMRRGQLDHLVRRSMELGLAPEEAVYAATYAPAQHMGLRDKGAIAPGHVADFVVLSDLRAFEIERVWRAGRQVFARGEAWEEPERDTSFPAHFYRSVHLAPRSAEDFVLRAPIAEGAVLCRILEVQEHTTFVAEGRAELPVRGGVIDWESSPYNLACVFERHGKNGGCGMALVGGTALTRGAAATTYAHDSHNLLVLGQTAADMQAAANAVIEAQGGVAAVRDGSVQAFAPLPIAGILSDRPLPVLGEQIAHVRRVLAENGYRHDNAIMSFATLALPVSPDIKLTDKGIVDVRRGEIVPLMVEVRPAE</sequence>
<comment type="similarity">
    <text evidence="1 6">Belongs to the metallo-dependent hydrolases superfamily. Adenine deaminase family.</text>
</comment>
<dbReference type="AlphaFoldDB" id="C4V204"/>
<dbReference type="STRING" id="638302.HMPREF0908_0451"/>
<dbReference type="PANTHER" id="PTHR11113:SF2">
    <property type="entry name" value="ADENINE DEAMINASE"/>
    <property type="match status" value="1"/>
</dbReference>
<dbReference type="Gene3D" id="2.30.40.10">
    <property type="entry name" value="Urease, subunit C, domain 1"/>
    <property type="match status" value="1"/>
</dbReference>
<dbReference type="GO" id="GO:0006146">
    <property type="term" value="P:adenine catabolic process"/>
    <property type="evidence" value="ECO:0007669"/>
    <property type="project" value="InterPro"/>
</dbReference>
<comment type="cofactor">
    <cofactor evidence="6">
        <name>Mn(2+)</name>
        <dbReference type="ChEBI" id="CHEBI:29035"/>
    </cofactor>
</comment>
<organism evidence="9 10">
    <name type="scientific">Selenomonas flueggei ATCC 43531</name>
    <dbReference type="NCBI Taxonomy" id="638302"/>
    <lineage>
        <taxon>Bacteria</taxon>
        <taxon>Bacillati</taxon>
        <taxon>Bacillota</taxon>
        <taxon>Negativicutes</taxon>
        <taxon>Selenomonadales</taxon>
        <taxon>Selenomonadaceae</taxon>
        <taxon>Selenomonas</taxon>
    </lineage>
</organism>
<gene>
    <name evidence="9" type="primary">ade2</name>
    <name evidence="6" type="synonym">ade</name>
    <name evidence="9" type="ORF">HMPREF0908_0451</name>
</gene>
<dbReference type="PANTHER" id="PTHR11113">
    <property type="entry name" value="N-ACETYLGLUCOSAMINE-6-PHOSPHATE DEACETYLASE"/>
    <property type="match status" value="1"/>
</dbReference>
<evidence type="ECO:0000259" key="7">
    <source>
        <dbReference type="Pfam" id="PF01979"/>
    </source>
</evidence>
<keyword evidence="4 6" id="KW-0464">Manganese</keyword>
<protein>
    <recommendedName>
        <fullName evidence="2 6">Adenine deaminase</fullName>
        <shortName evidence="6">Adenase</shortName>
        <shortName evidence="6">Adenine aminase</shortName>
        <ecNumber evidence="2 6">3.5.4.2</ecNumber>
    </recommendedName>
</protein>
<evidence type="ECO:0000313" key="9">
    <source>
        <dbReference type="EMBL" id="EEQ49135.1"/>
    </source>
</evidence>
<accession>C4V204</accession>
<dbReference type="SUPFAM" id="SSF51338">
    <property type="entry name" value="Composite domain of metallo-dependent hydrolases"/>
    <property type="match status" value="1"/>
</dbReference>
<feature type="domain" description="Amidohydrolase-related" evidence="7">
    <location>
        <begin position="54"/>
        <end position="141"/>
    </location>
</feature>
<dbReference type="InterPro" id="IPR006679">
    <property type="entry name" value="Adenine_deam"/>
</dbReference>
<dbReference type="Proteomes" id="UP000005309">
    <property type="component" value="Unassembled WGS sequence"/>
</dbReference>
<keyword evidence="3 6" id="KW-0378">Hydrolase</keyword>
<evidence type="ECO:0000256" key="6">
    <source>
        <dbReference type="HAMAP-Rule" id="MF_01518"/>
    </source>
</evidence>
<dbReference type="HAMAP" id="MF_01518">
    <property type="entry name" value="Adenine_deamin"/>
    <property type="match status" value="1"/>
</dbReference>
<dbReference type="EMBL" id="ACLA01000006">
    <property type="protein sequence ID" value="EEQ49135.1"/>
    <property type="molecule type" value="Genomic_DNA"/>
</dbReference>
<evidence type="ECO:0000256" key="2">
    <source>
        <dbReference type="ARBA" id="ARBA00012782"/>
    </source>
</evidence>
<evidence type="ECO:0000313" key="10">
    <source>
        <dbReference type="Proteomes" id="UP000005309"/>
    </source>
</evidence>
<dbReference type="HOGENOM" id="CLU_027935_0_0_9"/>
<keyword evidence="10" id="KW-1185">Reference proteome</keyword>
<dbReference type="Pfam" id="PF01979">
    <property type="entry name" value="Amidohydro_1"/>
    <property type="match status" value="2"/>
</dbReference>